<dbReference type="Pfam" id="PF04542">
    <property type="entry name" value="Sigma70_r2"/>
    <property type="match status" value="1"/>
</dbReference>
<dbReference type="SUPFAM" id="SSF88659">
    <property type="entry name" value="Sigma3 and sigma4 domains of RNA polymerase sigma factors"/>
    <property type="match status" value="1"/>
</dbReference>
<dbReference type="InterPro" id="IPR039425">
    <property type="entry name" value="RNA_pol_sigma-70-like"/>
</dbReference>
<evidence type="ECO:0000313" key="7">
    <source>
        <dbReference type="EMBL" id="KOS66887.1"/>
    </source>
</evidence>
<dbReference type="InterPro" id="IPR013249">
    <property type="entry name" value="RNA_pol_sigma70_r4_t2"/>
</dbReference>
<dbReference type="NCBIfam" id="TIGR02937">
    <property type="entry name" value="sigma70-ECF"/>
    <property type="match status" value="1"/>
</dbReference>
<reference evidence="8" key="1">
    <citation type="submission" date="2015-07" db="EMBL/GenBank/DDBJ databases">
        <title>Fjat-14205 dsm 2895.</title>
        <authorList>
            <person name="Liu B."/>
            <person name="Wang J."/>
            <person name="Zhu Y."/>
            <person name="Liu G."/>
            <person name="Chen Q."/>
            <person name="Chen Z."/>
            <person name="Lan J."/>
            <person name="Che J."/>
            <person name="Ge C."/>
            <person name="Shi H."/>
            <person name="Pan Z."/>
            <person name="Liu X."/>
        </authorList>
    </citation>
    <scope>NUCLEOTIDE SEQUENCE [LARGE SCALE GENOMIC DNA]</scope>
    <source>
        <strain evidence="8">DSM 25560</strain>
    </source>
</reference>
<dbReference type="Gene3D" id="1.10.1740.10">
    <property type="match status" value="1"/>
</dbReference>
<dbReference type="Proteomes" id="UP000050668">
    <property type="component" value="Unassembled WGS sequence"/>
</dbReference>
<dbReference type="EMBL" id="LGRV01000005">
    <property type="protein sequence ID" value="KOS66887.1"/>
    <property type="molecule type" value="Genomic_DNA"/>
</dbReference>
<evidence type="ECO:0000259" key="6">
    <source>
        <dbReference type="Pfam" id="PF08281"/>
    </source>
</evidence>
<keyword evidence="8" id="KW-1185">Reference proteome</keyword>
<evidence type="ECO:0000313" key="8">
    <source>
        <dbReference type="Proteomes" id="UP000050668"/>
    </source>
</evidence>
<evidence type="ECO:0000256" key="4">
    <source>
        <dbReference type="ARBA" id="ARBA00023163"/>
    </source>
</evidence>
<comment type="caution">
    <text evidence="7">The sequence shown here is derived from an EMBL/GenBank/DDBJ whole genome shotgun (WGS) entry which is preliminary data.</text>
</comment>
<proteinExistence type="inferred from homology"/>
<dbReference type="SUPFAM" id="SSF88946">
    <property type="entry name" value="Sigma2 domain of RNA polymerase sigma factors"/>
    <property type="match status" value="1"/>
</dbReference>
<dbReference type="InterPro" id="IPR013325">
    <property type="entry name" value="RNA_pol_sigma_r2"/>
</dbReference>
<dbReference type="InterPro" id="IPR036388">
    <property type="entry name" value="WH-like_DNA-bd_sf"/>
</dbReference>
<dbReference type="PANTHER" id="PTHR43133:SF62">
    <property type="entry name" value="RNA POLYMERASE SIGMA FACTOR SIGZ"/>
    <property type="match status" value="1"/>
</dbReference>
<dbReference type="CDD" id="cd06171">
    <property type="entry name" value="Sigma70_r4"/>
    <property type="match status" value="1"/>
</dbReference>
<organism evidence="7 8">
    <name type="scientific">Lysinibacillus contaminans</name>
    <dbReference type="NCBI Taxonomy" id="1293441"/>
    <lineage>
        <taxon>Bacteria</taxon>
        <taxon>Bacillati</taxon>
        <taxon>Bacillota</taxon>
        <taxon>Bacilli</taxon>
        <taxon>Bacillales</taxon>
        <taxon>Bacillaceae</taxon>
        <taxon>Lysinibacillus</taxon>
    </lineage>
</organism>
<dbReference type="RefSeq" id="WP_053584842.1">
    <property type="nucleotide sequence ID" value="NZ_LGRV01000005.1"/>
</dbReference>
<evidence type="ECO:0000259" key="5">
    <source>
        <dbReference type="Pfam" id="PF04542"/>
    </source>
</evidence>
<dbReference type="InterPro" id="IPR007627">
    <property type="entry name" value="RNA_pol_sigma70_r2"/>
</dbReference>
<dbReference type="PANTHER" id="PTHR43133">
    <property type="entry name" value="RNA POLYMERASE ECF-TYPE SIGMA FACTO"/>
    <property type="match status" value="1"/>
</dbReference>
<feature type="domain" description="RNA polymerase sigma-70 region 2" evidence="5">
    <location>
        <begin position="25"/>
        <end position="92"/>
    </location>
</feature>
<sequence length="177" mass="20998">MSLMTSNEEWMEAYKSGNVVGLENLYNRLYEPLYCFLFRYTREEQLSIDIVHDTFERLQHIKNDFDHHKGTVKAFLFQVAYRLMINKLNRRKKWRTLFPFLTPTPSYRLSSDEKLTVQQAILKLPDKQRGVILLAYYDDLPQEEIAQILSIPIGTVKSRLHNAMKALKEELKEDFHA</sequence>
<name>A0ABR5JXC7_9BACI</name>
<evidence type="ECO:0000256" key="2">
    <source>
        <dbReference type="ARBA" id="ARBA00023015"/>
    </source>
</evidence>
<comment type="similarity">
    <text evidence="1">Belongs to the sigma-70 factor family. ECF subfamily.</text>
</comment>
<keyword evidence="4" id="KW-0804">Transcription</keyword>
<dbReference type="InterPro" id="IPR013324">
    <property type="entry name" value="RNA_pol_sigma_r3/r4-like"/>
</dbReference>
<dbReference type="Gene3D" id="1.10.10.10">
    <property type="entry name" value="Winged helix-like DNA-binding domain superfamily/Winged helix DNA-binding domain"/>
    <property type="match status" value="1"/>
</dbReference>
<evidence type="ECO:0000256" key="3">
    <source>
        <dbReference type="ARBA" id="ARBA00023082"/>
    </source>
</evidence>
<dbReference type="Pfam" id="PF08281">
    <property type="entry name" value="Sigma70_r4_2"/>
    <property type="match status" value="1"/>
</dbReference>
<gene>
    <name evidence="7" type="ORF">AEA09_15385</name>
</gene>
<keyword evidence="3" id="KW-0731">Sigma factor</keyword>
<accession>A0ABR5JXC7</accession>
<feature type="domain" description="RNA polymerase sigma factor 70 region 4 type 2" evidence="6">
    <location>
        <begin position="117"/>
        <end position="167"/>
    </location>
</feature>
<keyword evidence="2" id="KW-0805">Transcription regulation</keyword>
<dbReference type="InterPro" id="IPR014284">
    <property type="entry name" value="RNA_pol_sigma-70_dom"/>
</dbReference>
<evidence type="ECO:0000256" key="1">
    <source>
        <dbReference type="ARBA" id="ARBA00010641"/>
    </source>
</evidence>
<protein>
    <submittedName>
        <fullName evidence="7">RNA polymerase sigma70 factor</fullName>
    </submittedName>
</protein>